<feature type="domain" description="Carboxyltransferase" evidence="5">
    <location>
        <begin position="22"/>
        <end position="336"/>
    </location>
</feature>
<dbReference type="Pfam" id="PF02626">
    <property type="entry name" value="CT_A_B"/>
    <property type="match status" value="1"/>
</dbReference>
<name>A0A4Q7ZNY4_9ACTN</name>
<evidence type="ECO:0000313" key="6">
    <source>
        <dbReference type="EMBL" id="RZU52414.1"/>
    </source>
</evidence>
<evidence type="ECO:0000256" key="4">
    <source>
        <dbReference type="SAM" id="MobiDB-lite"/>
    </source>
</evidence>
<sequence length="340" mass="33828">MSVLRPGPLTVLKDLGRPGRAALGVAPSGAADRRAFARANRLVGNEPGAAALEIVLGGLRVRFDGPAVVALTGTDAALTVDGQPAGAESAVRVAAGAEVGVTAPRRGLRSYLAVRGGFAVAPVLGSRSTDLLAGLGPPRLAAGDVLPVGDAPAGAAADDIAAAGPARAGGAAPERSSPGADSPGEAARGQALPGAASSGEAVRGAGDDGGEPVVLRVDLGPRDDWFTAEAVATFLDAGYTVNPASDAVGLRLSGPALARRDTRELPSEGVVRGSVQVPPDGMPIVFQADHPLTGGYPVIAVLTPASADRAAQLRPGRRVVFRPAGVDGTRRHGGRCEVPK</sequence>
<protein>
    <submittedName>
        <fullName evidence="6">Allophanate hydrolase subunit 2</fullName>
    </submittedName>
</protein>
<comment type="caution">
    <text evidence="6">The sequence shown here is derived from an EMBL/GenBank/DDBJ whole genome shotgun (WGS) entry which is preliminary data.</text>
</comment>
<keyword evidence="1" id="KW-0547">Nucleotide-binding</keyword>
<dbReference type="Proteomes" id="UP000292564">
    <property type="component" value="Unassembled WGS sequence"/>
</dbReference>
<dbReference type="EMBL" id="SHKY01000001">
    <property type="protein sequence ID" value="RZU52414.1"/>
    <property type="molecule type" value="Genomic_DNA"/>
</dbReference>
<dbReference type="SUPFAM" id="SSF50891">
    <property type="entry name" value="Cyclophilin-like"/>
    <property type="match status" value="1"/>
</dbReference>
<reference evidence="6 7" key="1">
    <citation type="submission" date="2019-02" db="EMBL/GenBank/DDBJ databases">
        <title>Sequencing the genomes of 1000 actinobacteria strains.</title>
        <authorList>
            <person name="Klenk H.-P."/>
        </authorList>
    </citation>
    <scope>NUCLEOTIDE SEQUENCE [LARGE SCALE GENOMIC DNA]</scope>
    <source>
        <strain evidence="6 7">DSM 45162</strain>
    </source>
</reference>
<proteinExistence type="predicted"/>
<dbReference type="GO" id="GO:0016787">
    <property type="term" value="F:hydrolase activity"/>
    <property type="evidence" value="ECO:0007669"/>
    <property type="project" value="UniProtKB-KW"/>
</dbReference>
<dbReference type="PANTHER" id="PTHR43309">
    <property type="entry name" value="5-OXOPROLINASE SUBUNIT C"/>
    <property type="match status" value="1"/>
</dbReference>
<dbReference type="GO" id="GO:0005524">
    <property type="term" value="F:ATP binding"/>
    <property type="evidence" value="ECO:0007669"/>
    <property type="project" value="UniProtKB-KW"/>
</dbReference>
<evidence type="ECO:0000256" key="2">
    <source>
        <dbReference type="ARBA" id="ARBA00022801"/>
    </source>
</evidence>
<dbReference type="InterPro" id="IPR029000">
    <property type="entry name" value="Cyclophilin-like_dom_sf"/>
</dbReference>
<evidence type="ECO:0000259" key="5">
    <source>
        <dbReference type="SMART" id="SM00797"/>
    </source>
</evidence>
<dbReference type="InterPro" id="IPR052708">
    <property type="entry name" value="PxpC"/>
</dbReference>
<dbReference type="Gene3D" id="2.40.100.10">
    <property type="entry name" value="Cyclophilin-like"/>
    <property type="match status" value="1"/>
</dbReference>
<dbReference type="PANTHER" id="PTHR43309:SF3">
    <property type="entry name" value="5-OXOPROLINASE SUBUNIT C"/>
    <property type="match status" value="1"/>
</dbReference>
<keyword evidence="2 6" id="KW-0378">Hydrolase</keyword>
<organism evidence="6 7">
    <name type="scientific">Krasilnikovia cinnamomea</name>
    <dbReference type="NCBI Taxonomy" id="349313"/>
    <lineage>
        <taxon>Bacteria</taxon>
        <taxon>Bacillati</taxon>
        <taxon>Actinomycetota</taxon>
        <taxon>Actinomycetes</taxon>
        <taxon>Micromonosporales</taxon>
        <taxon>Micromonosporaceae</taxon>
        <taxon>Krasilnikovia</taxon>
    </lineage>
</organism>
<dbReference type="OrthoDB" id="9768696at2"/>
<feature type="compositionally biased region" description="Low complexity" evidence="4">
    <location>
        <begin position="164"/>
        <end position="173"/>
    </location>
</feature>
<dbReference type="SMART" id="SM00797">
    <property type="entry name" value="AHS2"/>
    <property type="match status" value="1"/>
</dbReference>
<dbReference type="RefSeq" id="WP_130511033.1">
    <property type="nucleotide sequence ID" value="NZ_SHKY01000001.1"/>
</dbReference>
<evidence type="ECO:0000256" key="1">
    <source>
        <dbReference type="ARBA" id="ARBA00022741"/>
    </source>
</evidence>
<keyword evidence="3" id="KW-0067">ATP-binding</keyword>
<evidence type="ECO:0000313" key="7">
    <source>
        <dbReference type="Proteomes" id="UP000292564"/>
    </source>
</evidence>
<accession>A0A4Q7ZNY4</accession>
<evidence type="ECO:0000256" key="3">
    <source>
        <dbReference type="ARBA" id="ARBA00022840"/>
    </source>
</evidence>
<dbReference type="AlphaFoldDB" id="A0A4Q7ZNY4"/>
<keyword evidence="7" id="KW-1185">Reference proteome</keyword>
<dbReference type="InterPro" id="IPR003778">
    <property type="entry name" value="CT_A_B"/>
</dbReference>
<gene>
    <name evidence="6" type="ORF">EV385_4277</name>
</gene>
<feature type="region of interest" description="Disordered" evidence="4">
    <location>
        <begin position="164"/>
        <end position="210"/>
    </location>
</feature>